<accession>A0ABX8CWL8</accession>
<dbReference type="EMBL" id="CP074371">
    <property type="protein sequence ID" value="QVI24303.1"/>
    <property type="molecule type" value="Genomic_DNA"/>
</dbReference>
<protein>
    <submittedName>
        <fullName evidence="1">Uncharacterized protein</fullName>
    </submittedName>
</protein>
<proteinExistence type="predicted"/>
<gene>
    <name evidence="1" type="ORF">KHQ06_16955</name>
</gene>
<name>A0ABX8CWL8_9NOCA</name>
<evidence type="ECO:0000313" key="1">
    <source>
        <dbReference type="EMBL" id="QVI24303.1"/>
    </source>
</evidence>
<keyword evidence="2" id="KW-1185">Reference proteome</keyword>
<organism evidence="1 2">
    <name type="scientific">Nocardia tengchongensis</name>
    <dbReference type="NCBI Taxonomy" id="2055889"/>
    <lineage>
        <taxon>Bacteria</taxon>
        <taxon>Bacillati</taxon>
        <taxon>Actinomycetota</taxon>
        <taxon>Actinomycetes</taxon>
        <taxon>Mycobacteriales</taxon>
        <taxon>Nocardiaceae</taxon>
        <taxon>Nocardia</taxon>
    </lineage>
</organism>
<sequence>MTIADKSQQTLSPRIADALGYEAPYLIEKLIKNCVVETAAEGEELFLEVKRYLVLCNLDRDRVWSMYSLRVDETWHQFILFTRQYMEFCQRFFGRYIPHSPSNAPEVESARPVEKTSFAQFCARYQEVFSEPLPDVWFDENSVTLDRRLFSRWSGPLTVHTAADTVELLNSDGDSLFAVNDVAREALEFIARTGAFYVRELPGGLHDEEKVALASTLVACKVLRAAS</sequence>
<evidence type="ECO:0000313" key="2">
    <source>
        <dbReference type="Proteomes" id="UP000683310"/>
    </source>
</evidence>
<reference evidence="1 2" key="1">
    <citation type="submission" date="2021-04" db="EMBL/GenBank/DDBJ databases">
        <title>Nocardia tengchongensis.</title>
        <authorList>
            <person name="Zhuang k."/>
            <person name="Ran Y."/>
            <person name="Li W."/>
        </authorList>
    </citation>
    <scope>NUCLEOTIDE SEQUENCE [LARGE SCALE GENOMIC DNA]</scope>
    <source>
        <strain evidence="1 2">CFH S0057</strain>
    </source>
</reference>
<dbReference type="Proteomes" id="UP000683310">
    <property type="component" value="Chromosome"/>
</dbReference>